<name>A0ABP9XKV0_9FUNG</name>
<feature type="compositionally biased region" description="Polar residues" evidence="1">
    <location>
        <begin position="1"/>
        <end position="18"/>
    </location>
</feature>
<feature type="region of interest" description="Disordered" evidence="1">
    <location>
        <begin position="1"/>
        <end position="23"/>
    </location>
</feature>
<gene>
    <name evidence="2" type="ORF">HPULCUR_000786</name>
</gene>
<evidence type="ECO:0000256" key="1">
    <source>
        <dbReference type="SAM" id="MobiDB-lite"/>
    </source>
</evidence>
<protein>
    <submittedName>
        <fullName evidence="2">Uncharacterized protein</fullName>
    </submittedName>
</protein>
<proteinExistence type="predicted"/>
<reference evidence="2 3" key="1">
    <citation type="submission" date="2024-04" db="EMBL/GenBank/DDBJ databases">
        <title>genome sequences of Mucor flavus KT1a and Helicostylum pulchrum KT1b strains isolation_sourced from the surface of a dry-aged beef.</title>
        <authorList>
            <person name="Toyotome T."/>
            <person name="Hosono M."/>
            <person name="Torimaru M."/>
            <person name="Fukuda K."/>
            <person name="Mikami N."/>
        </authorList>
    </citation>
    <scope>NUCLEOTIDE SEQUENCE [LARGE SCALE GENOMIC DNA]</scope>
    <source>
        <strain evidence="2 3">KT1b</strain>
    </source>
</reference>
<comment type="caution">
    <text evidence="2">The sequence shown here is derived from an EMBL/GenBank/DDBJ whole genome shotgun (WGS) entry which is preliminary data.</text>
</comment>
<dbReference type="EMBL" id="BAABUJ010000004">
    <property type="protein sequence ID" value="GAA5795429.1"/>
    <property type="molecule type" value="Genomic_DNA"/>
</dbReference>
<evidence type="ECO:0000313" key="3">
    <source>
        <dbReference type="Proteomes" id="UP001476247"/>
    </source>
</evidence>
<evidence type="ECO:0000313" key="2">
    <source>
        <dbReference type="EMBL" id="GAA5795429.1"/>
    </source>
</evidence>
<accession>A0ABP9XKV0</accession>
<organism evidence="2 3">
    <name type="scientific">Helicostylum pulchrum</name>
    <dbReference type="NCBI Taxonomy" id="562976"/>
    <lineage>
        <taxon>Eukaryota</taxon>
        <taxon>Fungi</taxon>
        <taxon>Fungi incertae sedis</taxon>
        <taxon>Mucoromycota</taxon>
        <taxon>Mucoromycotina</taxon>
        <taxon>Mucoromycetes</taxon>
        <taxon>Mucorales</taxon>
        <taxon>Mucorineae</taxon>
        <taxon>Mucoraceae</taxon>
        <taxon>Helicostylum</taxon>
    </lineage>
</organism>
<dbReference type="Proteomes" id="UP001476247">
    <property type="component" value="Unassembled WGS sequence"/>
</dbReference>
<keyword evidence="3" id="KW-1185">Reference proteome</keyword>
<sequence length="133" mass="15561">MYRQNAPNHDVSAQTGNNEFMGPSRDINYSPKLTIKDIESMQKNCFMGISSMPVYLMTPLIHETLKMNSKNQKELMNLKQFSNVFVILKQMMEPGVDYNTFPMKIWNNQEQSLTWNPPEKDFYSHIAIILTDY</sequence>